<name>A0AAF0UHY0_SOLVR</name>
<dbReference type="Pfam" id="PF17921">
    <property type="entry name" value="Integrase_H2C2"/>
    <property type="match status" value="1"/>
</dbReference>
<dbReference type="Pfam" id="PF24626">
    <property type="entry name" value="SH3_Tf2-1"/>
    <property type="match status" value="1"/>
</dbReference>
<evidence type="ECO:0000313" key="4">
    <source>
        <dbReference type="Proteomes" id="UP001234989"/>
    </source>
</evidence>
<dbReference type="Gene3D" id="1.10.340.70">
    <property type="match status" value="1"/>
</dbReference>
<dbReference type="Proteomes" id="UP001234989">
    <property type="component" value="Chromosome 9"/>
</dbReference>
<accession>A0AAF0UHY0</accession>
<evidence type="ECO:0000259" key="1">
    <source>
        <dbReference type="Pfam" id="PF17921"/>
    </source>
</evidence>
<dbReference type="InterPro" id="IPR056924">
    <property type="entry name" value="SH3_Tf2-1"/>
</dbReference>
<proteinExistence type="predicted"/>
<dbReference type="InterPro" id="IPR041588">
    <property type="entry name" value="Integrase_H2C2"/>
</dbReference>
<dbReference type="PANTHER" id="PTHR46148">
    <property type="entry name" value="CHROMO DOMAIN-CONTAINING PROTEIN"/>
    <property type="match status" value="1"/>
</dbReference>
<evidence type="ECO:0000313" key="3">
    <source>
        <dbReference type="EMBL" id="WMV45659.1"/>
    </source>
</evidence>
<protein>
    <recommendedName>
        <fullName evidence="5">Integrase zinc-binding domain-containing protein</fullName>
    </recommendedName>
</protein>
<dbReference type="AlphaFoldDB" id="A0AAF0UHY0"/>
<gene>
    <name evidence="3" type="ORF">MTR67_039044</name>
</gene>
<evidence type="ECO:0008006" key="5">
    <source>
        <dbReference type="Google" id="ProtNLM"/>
    </source>
</evidence>
<dbReference type="EMBL" id="CP133620">
    <property type="protein sequence ID" value="WMV45659.1"/>
    <property type="molecule type" value="Genomic_DNA"/>
</dbReference>
<evidence type="ECO:0000259" key="2">
    <source>
        <dbReference type="Pfam" id="PF24626"/>
    </source>
</evidence>
<sequence>RSVELKESVLKKFVEAFSQGGDGVIRYEGRLCVPDVDGLREQILEEAHSSRCSIHPRATKMYRDLREGYWWNVMKRYIVGFVAKCPNSLYGRRCRSPVGWFEVGEIALIGAELVYEAIEKVRLIRERMKMGQSRQKSYADVRRRDLEFEVNDWVYLKISPMKGVMRFGKKRKLSPRYVGPYQILNRIEKVAYELDFPNELAPMHPILHVYMLKKCIGDPTSIIPLEGLGVDKSLSYDEVLVESAT</sequence>
<feature type="non-terminal residue" evidence="3">
    <location>
        <position position="1"/>
    </location>
</feature>
<organism evidence="3 4">
    <name type="scientific">Solanum verrucosum</name>
    <dbReference type="NCBI Taxonomy" id="315347"/>
    <lineage>
        <taxon>Eukaryota</taxon>
        <taxon>Viridiplantae</taxon>
        <taxon>Streptophyta</taxon>
        <taxon>Embryophyta</taxon>
        <taxon>Tracheophyta</taxon>
        <taxon>Spermatophyta</taxon>
        <taxon>Magnoliopsida</taxon>
        <taxon>eudicotyledons</taxon>
        <taxon>Gunneridae</taxon>
        <taxon>Pentapetalae</taxon>
        <taxon>asterids</taxon>
        <taxon>lamiids</taxon>
        <taxon>Solanales</taxon>
        <taxon>Solanaceae</taxon>
        <taxon>Solanoideae</taxon>
        <taxon>Solaneae</taxon>
        <taxon>Solanum</taxon>
    </lineage>
</organism>
<feature type="domain" description="Tf2-1-like SH3-like" evidence="2">
    <location>
        <begin position="152"/>
        <end position="215"/>
    </location>
</feature>
<reference evidence="3" key="1">
    <citation type="submission" date="2023-08" db="EMBL/GenBank/DDBJ databases">
        <title>A de novo genome assembly of Solanum verrucosum Schlechtendal, a Mexican diploid species geographically isolated from the other diploid A-genome species in potato relatives.</title>
        <authorList>
            <person name="Hosaka K."/>
        </authorList>
    </citation>
    <scope>NUCLEOTIDE SEQUENCE</scope>
    <source>
        <tissue evidence="3">Young leaves</tissue>
    </source>
</reference>
<feature type="domain" description="Integrase zinc-binding" evidence="1">
    <location>
        <begin position="38"/>
        <end position="86"/>
    </location>
</feature>
<keyword evidence="4" id="KW-1185">Reference proteome</keyword>
<dbReference type="PANTHER" id="PTHR46148:SF60">
    <property type="entry name" value="CHROMO DOMAIN-CONTAINING PROTEIN"/>
    <property type="match status" value="1"/>
</dbReference>